<proteinExistence type="predicted"/>
<name>A0A3P7N9K2_DIBLA</name>
<evidence type="ECO:0000313" key="1">
    <source>
        <dbReference type="EMBL" id="VDN31067.1"/>
    </source>
</evidence>
<sequence length="277" mass="29755">MTEQPATLLQLLLAHKLRPTLDLLGTAPSIKSTYAAATVLGLASSDDWLPAYTSPSCPMHIRALHVFHTNAQVTQLARLSSLKCLQFNAYGQLGKLDQLLAFMRSHSIAVAVIPERKWSNFTKVPSCADYTIVCRDRCRNKGGGLAFFVDKYIAYHQLAPLGAALTEVLVISPDTGPAALTVVSVYIPPTSSCPPRFTASIAPYLLSRELWCSNLAADPRVEVLSNGLEDARFAGLNENSQTRPPTNGASSSSNVSLASLRLVANTEPSTKISLGSD</sequence>
<dbReference type="InterPro" id="IPR036691">
    <property type="entry name" value="Endo/exonu/phosph_ase_sf"/>
</dbReference>
<evidence type="ECO:0000313" key="2">
    <source>
        <dbReference type="Proteomes" id="UP000281553"/>
    </source>
</evidence>
<dbReference type="Gene3D" id="3.60.10.10">
    <property type="entry name" value="Endonuclease/exonuclease/phosphatase"/>
    <property type="match status" value="1"/>
</dbReference>
<dbReference type="SUPFAM" id="SSF56219">
    <property type="entry name" value="DNase I-like"/>
    <property type="match status" value="1"/>
</dbReference>
<accession>A0A3P7N9K2</accession>
<organism evidence="1 2">
    <name type="scientific">Dibothriocephalus latus</name>
    <name type="common">Fish tapeworm</name>
    <name type="synonym">Diphyllobothrium latum</name>
    <dbReference type="NCBI Taxonomy" id="60516"/>
    <lineage>
        <taxon>Eukaryota</taxon>
        <taxon>Metazoa</taxon>
        <taxon>Spiralia</taxon>
        <taxon>Lophotrochozoa</taxon>
        <taxon>Platyhelminthes</taxon>
        <taxon>Cestoda</taxon>
        <taxon>Eucestoda</taxon>
        <taxon>Diphyllobothriidea</taxon>
        <taxon>Diphyllobothriidae</taxon>
        <taxon>Dibothriocephalus</taxon>
    </lineage>
</organism>
<dbReference type="AlphaFoldDB" id="A0A3P7N9K2"/>
<keyword evidence="2" id="KW-1185">Reference proteome</keyword>
<reference evidence="1 2" key="1">
    <citation type="submission" date="2018-11" db="EMBL/GenBank/DDBJ databases">
        <authorList>
            <consortium name="Pathogen Informatics"/>
        </authorList>
    </citation>
    <scope>NUCLEOTIDE SEQUENCE [LARGE SCALE GENOMIC DNA]</scope>
</reference>
<dbReference type="EMBL" id="UYRU01080455">
    <property type="protein sequence ID" value="VDN31067.1"/>
    <property type="molecule type" value="Genomic_DNA"/>
</dbReference>
<gene>
    <name evidence="1" type="ORF">DILT_LOCUS15677</name>
</gene>
<dbReference type="OrthoDB" id="7487383at2759"/>
<protein>
    <submittedName>
        <fullName evidence="1">Uncharacterized protein</fullName>
    </submittedName>
</protein>
<dbReference type="Proteomes" id="UP000281553">
    <property type="component" value="Unassembled WGS sequence"/>
</dbReference>